<evidence type="ECO:0000256" key="2">
    <source>
        <dbReference type="ARBA" id="ARBA00005046"/>
    </source>
</evidence>
<dbReference type="InterPro" id="IPR008284">
    <property type="entry name" value="MoCF_biosynth_CS"/>
</dbReference>
<gene>
    <name evidence="10" type="ORF">GCM10022261_17540</name>
</gene>
<comment type="similarity">
    <text evidence="3 7">Belongs to the MoeA family.</text>
</comment>
<evidence type="ECO:0000259" key="9">
    <source>
        <dbReference type="SMART" id="SM00852"/>
    </source>
</evidence>
<comment type="function">
    <text evidence="1 7">Catalyzes the insertion of molybdate into adenylated molybdopterin with the concomitant release of AMP.</text>
</comment>
<dbReference type="InterPro" id="IPR001453">
    <property type="entry name" value="MoaB/Mog_dom"/>
</dbReference>
<evidence type="ECO:0000256" key="4">
    <source>
        <dbReference type="ARBA" id="ARBA00022505"/>
    </source>
</evidence>
<dbReference type="Proteomes" id="UP001501586">
    <property type="component" value="Unassembled WGS sequence"/>
</dbReference>
<sequence>MSREAVHRCGSPDWEQAMAIAAAQPAPLPIVEAPLAECPGEVLARTVHTPIPIPHFDSSAMDGFAVAGPPPWTLENELPTETGSMARAEVPALGAGRARVIVTGGPVPAGASGIVRREYAQATGDRLDLIAGCPDTELETGRHIRRAGRESALGEAVATAGTVLTPAHIAYAAVAGFDTLPVRRRARVAVIQTGDEVRGTGIPAAGEVRDAFGPQLPAYVRLLGGDVVSQVRIGDDAAQTRAAIEAVSGGNAVDLVLTTGGTGRSAADHVRREVEALADEVLFGELDMRPGHPTMFTRLPGAACWQVGLPGNPLAAMVAMRVVVQPFMRTLRGLPPEVIETVRLADGAPGARVQRLTPARRSGRPGVTLGDAGAAGTDQTGAASGAWELCDKTGPNMLRGLSHADGLVVLPASPVAPRGSVSCLRLPWTT</sequence>
<dbReference type="CDD" id="cd00887">
    <property type="entry name" value="MoeA"/>
    <property type="match status" value="1"/>
</dbReference>
<dbReference type="PANTHER" id="PTHR10192">
    <property type="entry name" value="MOLYBDOPTERIN BIOSYNTHESIS PROTEIN"/>
    <property type="match status" value="1"/>
</dbReference>
<evidence type="ECO:0000256" key="5">
    <source>
        <dbReference type="ARBA" id="ARBA00023150"/>
    </source>
</evidence>
<dbReference type="SMART" id="SM00852">
    <property type="entry name" value="MoCF_biosynth"/>
    <property type="match status" value="1"/>
</dbReference>
<evidence type="ECO:0000256" key="1">
    <source>
        <dbReference type="ARBA" id="ARBA00002901"/>
    </source>
</evidence>
<dbReference type="EC" id="2.10.1.1" evidence="7"/>
<dbReference type="InterPro" id="IPR005110">
    <property type="entry name" value="MoeA_linker/N"/>
</dbReference>
<protein>
    <recommendedName>
        <fullName evidence="7">Molybdopterin molybdenumtransferase</fullName>
        <ecNumber evidence="7">2.10.1.1</ecNumber>
    </recommendedName>
</protein>
<keyword evidence="7" id="KW-0479">Metal-binding</keyword>
<evidence type="ECO:0000256" key="7">
    <source>
        <dbReference type="RuleBase" id="RU365090"/>
    </source>
</evidence>
<comment type="caution">
    <text evidence="10">The sequence shown here is derived from an EMBL/GenBank/DDBJ whole genome shotgun (WGS) entry which is preliminary data.</text>
</comment>
<comment type="catalytic activity">
    <reaction evidence="6">
        <text>adenylyl-molybdopterin + molybdate = Mo-molybdopterin + AMP + H(+)</text>
        <dbReference type="Rhea" id="RHEA:35047"/>
        <dbReference type="ChEBI" id="CHEBI:15378"/>
        <dbReference type="ChEBI" id="CHEBI:36264"/>
        <dbReference type="ChEBI" id="CHEBI:62727"/>
        <dbReference type="ChEBI" id="CHEBI:71302"/>
        <dbReference type="ChEBI" id="CHEBI:456215"/>
        <dbReference type="EC" id="2.10.1.1"/>
    </reaction>
</comment>
<dbReference type="InterPro" id="IPR036425">
    <property type="entry name" value="MoaB/Mog-like_dom_sf"/>
</dbReference>
<comment type="cofactor">
    <cofactor evidence="7">
        <name>Mg(2+)</name>
        <dbReference type="ChEBI" id="CHEBI:18420"/>
    </cofactor>
</comment>
<dbReference type="RefSeq" id="WP_236866399.1">
    <property type="nucleotide sequence ID" value="NZ_BAABAZ010000006.1"/>
</dbReference>
<feature type="domain" description="MoaB/Mog" evidence="9">
    <location>
        <begin position="189"/>
        <end position="330"/>
    </location>
</feature>
<dbReference type="EMBL" id="BAABAZ010000006">
    <property type="protein sequence ID" value="GAA4284223.1"/>
    <property type="molecule type" value="Genomic_DNA"/>
</dbReference>
<evidence type="ECO:0000313" key="11">
    <source>
        <dbReference type="Proteomes" id="UP001501586"/>
    </source>
</evidence>
<evidence type="ECO:0000256" key="8">
    <source>
        <dbReference type="SAM" id="MobiDB-lite"/>
    </source>
</evidence>
<keyword evidence="7" id="KW-0808">Transferase</keyword>
<dbReference type="Pfam" id="PF00994">
    <property type="entry name" value="MoCF_biosynth"/>
    <property type="match status" value="1"/>
</dbReference>
<dbReference type="SUPFAM" id="SSF63882">
    <property type="entry name" value="MoeA N-terminal region -like"/>
    <property type="match status" value="1"/>
</dbReference>
<dbReference type="Gene3D" id="2.170.190.11">
    <property type="entry name" value="Molybdopterin biosynthesis moea protein, domain 3"/>
    <property type="match status" value="1"/>
</dbReference>
<organism evidence="10 11">
    <name type="scientific">Brevibacterium daeguense</name>
    <dbReference type="NCBI Taxonomy" id="909936"/>
    <lineage>
        <taxon>Bacteria</taxon>
        <taxon>Bacillati</taxon>
        <taxon>Actinomycetota</taxon>
        <taxon>Actinomycetes</taxon>
        <taxon>Micrococcales</taxon>
        <taxon>Brevibacteriaceae</taxon>
        <taxon>Brevibacterium</taxon>
    </lineage>
</organism>
<name>A0ABP8EJV4_9MICO</name>
<dbReference type="PROSITE" id="PS01078">
    <property type="entry name" value="MOCF_BIOSYNTHESIS_1"/>
    <property type="match status" value="1"/>
</dbReference>
<dbReference type="Gene3D" id="3.90.105.10">
    <property type="entry name" value="Molybdopterin biosynthesis moea protein, domain 2"/>
    <property type="match status" value="1"/>
</dbReference>
<accession>A0ABP8EJV4</accession>
<evidence type="ECO:0000256" key="6">
    <source>
        <dbReference type="ARBA" id="ARBA00047317"/>
    </source>
</evidence>
<keyword evidence="4 7" id="KW-0500">Molybdenum</keyword>
<evidence type="ECO:0000256" key="3">
    <source>
        <dbReference type="ARBA" id="ARBA00010763"/>
    </source>
</evidence>
<evidence type="ECO:0000313" key="10">
    <source>
        <dbReference type="EMBL" id="GAA4284223.1"/>
    </source>
</evidence>
<keyword evidence="5 7" id="KW-0501">Molybdenum cofactor biosynthesis</keyword>
<dbReference type="InterPro" id="IPR038987">
    <property type="entry name" value="MoeA-like"/>
</dbReference>
<dbReference type="SUPFAM" id="SSF53218">
    <property type="entry name" value="Molybdenum cofactor biosynthesis proteins"/>
    <property type="match status" value="1"/>
</dbReference>
<keyword evidence="7" id="KW-0460">Magnesium</keyword>
<proteinExistence type="inferred from homology"/>
<dbReference type="Pfam" id="PF03453">
    <property type="entry name" value="MoeA_N"/>
    <property type="match status" value="1"/>
</dbReference>
<dbReference type="Gene3D" id="3.40.980.10">
    <property type="entry name" value="MoaB/Mog-like domain"/>
    <property type="match status" value="1"/>
</dbReference>
<reference evidence="11" key="1">
    <citation type="journal article" date="2019" name="Int. J. Syst. Evol. Microbiol.">
        <title>The Global Catalogue of Microorganisms (GCM) 10K type strain sequencing project: providing services to taxonomists for standard genome sequencing and annotation.</title>
        <authorList>
            <consortium name="The Broad Institute Genomics Platform"/>
            <consortium name="The Broad Institute Genome Sequencing Center for Infectious Disease"/>
            <person name="Wu L."/>
            <person name="Ma J."/>
        </authorList>
    </citation>
    <scope>NUCLEOTIDE SEQUENCE [LARGE SCALE GENOMIC DNA]</scope>
    <source>
        <strain evidence="11">JCM 17458</strain>
    </source>
</reference>
<feature type="region of interest" description="Disordered" evidence="8">
    <location>
        <begin position="360"/>
        <end position="380"/>
    </location>
</feature>
<comment type="pathway">
    <text evidence="2 7">Cofactor biosynthesis; molybdopterin biosynthesis.</text>
</comment>
<feature type="compositionally biased region" description="Low complexity" evidence="8">
    <location>
        <begin position="366"/>
        <end position="380"/>
    </location>
</feature>
<dbReference type="InterPro" id="IPR036135">
    <property type="entry name" value="MoeA_linker/N_sf"/>
</dbReference>
<keyword evidence="11" id="KW-1185">Reference proteome</keyword>
<dbReference type="PANTHER" id="PTHR10192:SF5">
    <property type="entry name" value="GEPHYRIN"/>
    <property type="match status" value="1"/>
</dbReference>